<name>A0A6A5VSZ0_9PLEO</name>
<gene>
    <name evidence="1" type="ORF">BU23DRAFT_7552</name>
</gene>
<sequence length="241" mass="28321">MEARNAPKFVHKMRRWLSRSRSTQAYAPIQNSAEPFNPGQLPFLELPREIRDMVYRELLLDTHPLVVHLRRAYRYEAGTTPYHAILRTNKQIHDEAAAVFYGENTWFSAAPIKLFSWADDIYDETSSTYVVEASAINMYLPWIKRFVLFADGPPDWMLKKIIKDGNATLMLKRMGIERDDLKQLIIGVQDPELLGNIMNANREWLEEVDETEMEERFGWFTQRKEPAFWLVSKEYYHNSTG</sequence>
<dbReference type="PANTHER" id="PTHR42085:SF2">
    <property type="entry name" value="F-BOX DOMAIN-CONTAINING PROTEIN"/>
    <property type="match status" value="1"/>
</dbReference>
<protein>
    <recommendedName>
        <fullName evidence="3">F-box domain-containing protein</fullName>
    </recommendedName>
</protein>
<keyword evidence="2" id="KW-1185">Reference proteome</keyword>
<dbReference type="InterPro" id="IPR038883">
    <property type="entry name" value="AN11006-like"/>
</dbReference>
<dbReference type="PANTHER" id="PTHR42085">
    <property type="entry name" value="F-BOX DOMAIN-CONTAINING PROTEIN"/>
    <property type="match status" value="1"/>
</dbReference>
<dbReference type="AlphaFoldDB" id="A0A6A5VSZ0"/>
<evidence type="ECO:0008006" key="3">
    <source>
        <dbReference type="Google" id="ProtNLM"/>
    </source>
</evidence>
<dbReference type="OrthoDB" id="62952at2759"/>
<reference evidence="1" key="1">
    <citation type="journal article" date="2020" name="Stud. Mycol.">
        <title>101 Dothideomycetes genomes: a test case for predicting lifestyles and emergence of pathogens.</title>
        <authorList>
            <person name="Haridas S."/>
            <person name="Albert R."/>
            <person name="Binder M."/>
            <person name="Bloem J."/>
            <person name="Labutti K."/>
            <person name="Salamov A."/>
            <person name="Andreopoulos B."/>
            <person name="Baker S."/>
            <person name="Barry K."/>
            <person name="Bills G."/>
            <person name="Bluhm B."/>
            <person name="Cannon C."/>
            <person name="Castanera R."/>
            <person name="Culley D."/>
            <person name="Daum C."/>
            <person name="Ezra D."/>
            <person name="Gonzalez J."/>
            <person name="Henrissat B."/>
            <person name="Kuo A."/>
            <person name="Liang C."/>
            <person name="Lipzen A."/>
            <person name="Lutzoni F."/>
            <person name="Magnuson J."/>
            <person name="Mondo S."/>
            <person name="Nolan M."/>
            <person name="Ohm R."/>
            <person name="Pangilinan J."/>
            <person name="Park H.-J."/>
            <person name="Ramirez L."/>
            <person name="Alfaro M."/>
            <person name="Sun H."/>
            <person name="Tritt A."/>
            <person name="Yoshinaga Y."/>
            <person name="Zwiers L.-H."/>
            <person name="Turgeon B."/>
            <person name="Goodwin S."/>
            <person name="Spatafora J."/>
            <person name="Crous P."/>
            <person name="Grigoriev I."/>
        </authorList>
    </citation>
    <scope>NUCLEOTIDE SEQUENCE</scope>
    <source>
        <strain evidence="1">CBS 107.79</strain>
    </source>
</reference>
<proteinExistence type="predicted"/>
<dbReference type="EMBL" id="ML976656">
    <property type="protein sequence ID" value="KAF1980371.1"/>
    <property type="molecule type" value="Genomic_DNA"/>
</dbReference>
<accession>A0A6A5VSZ0</accession>
<evidence type="ECO:0000313" key="2">
    <source>
        <dbReference type="Proteomes" id="UP000800036"/>
    </source>
</evidence>
<evidence type="ECO:0000313" key="1">
    <source>
        <dbReference type="EMBL" id="KAF1980371.1"/>
    </source>
</evidence>
<dbReference type="Proteomes" id="UP000800036">
    <property type="component" value="Unassembled WGS sequence"/>
</dbReference>
<organism evidence="1 2">
    <name type="scientific">Bimuria novae-zelandiae CBS 107.79</name>
    <dbReference type="NCBI Taxonomy" id="1447943"/>
    <lineage>
        <taxon>Eukaryota</taxon>
        <taxon>Fungi</taxon>
        <taxon>Dikarya</taxon>
        <taxon>Ascomycota</taxon>
        <taxon>Pezizomycotina</taxon>
        <taxon>Dothideomycetes</taxon>
        <taxon>Pleosporomycetidae</taxon>
        <taxon>Pleosporales</taxon>
        <taxon>Massarineae</taxon>
        <taxon>Didymosphaeriaceae</taxon>
        <taxon>Bimuria</taxon>
    </lineage>
</organism>